<accession>A0ABQ0A9K5</accession>
<keyword evidence="3" id="KW-1185">Reference proteome</keyword>
<feature type="compositionally biased region" description="Polar residues" evidence="1">
    <location>
        <begin position="30"/>
        <end position="46"/>
    </location>
</feature>
<dbReference type="Proteomes" id="UP001465153">
    <property type="component" value="Unassembled WGS sequence"/>
</dbReference>
<evidence type="ECO:0000313" key="3">
    <source>
        <dbReference type="Proteomes" id="UP001465153"/>
    </source>
</evidence>
<dbReference type="RefSeq" id="WP_353303014.1">
    <property type="nucleotide sequence ID" value="NZ_BAABWN010000006.1"/>
</dbReference>
<evidence type="ECO:0000256" key="1">
    <source>
        <dbReference type="SAM" id="MobiDB-lite"/>
    </source>
</evidence>
<organism evidence="2 3">
    <name type="scientific">Sessilibacter corallicola</name>
    <dbReference type="NCBI Taxonomy" id="2904075"/>
    <lineage>
        <taxon>Bacteria</taxon>
        <taxon>Pseudomonadati</taxon>
        <taxon>Pseudomonadota</taxon>
        <taxon>Gammaproteobacteria</taxon>
        <taxon>Cellvibrionales</taxon>
        <taxon>Cellvibrionaceae</taxon>
        <taxon>Sessilibacter</taxon>
    </lineage>
</organism>
<comment type="caution">
    <text evidence="2">The sequence shown here is derived from an EMBL/GenBank/DDBJ whole genome shotgun (WGS) entry which is preliminary data.</text>
</comment>
<proteinExistence type="predicted"/>
<dbReference type="EMBL" id="BAABWN010000006">
    <property type="protein sequence ID" value="GAA6168340.1"/>
    <property type="molecule type" value="Genomic_DNA"/>
</dbReference>
<sequence>MTMHKAGSQLQEHKDVLQQYMSSGKKEAKSSWTSRGESPSTLRFSTTDGDCSFPYAYVQYVRFYRGAITVRTSTAKIVINGKNLRPLYLEIERYKTDSVIESSTTMTDDEQPIVDTITINFDED</sequence>
<feature type="region of interest" description="Disordered" evidence="1">
    <location>
        <begin position="16"/>
        <end position="46"/>
    </location>
</feature>
<reference evidence="2 3" key="1">
    <citation type="submission" date="2024-04" db="EMBL/GenBank/DDBJ databases">
        <title>Draft genome sequence of Sessilibacter corallicola NBRC 116591.</title>
        <authorList>
            <person name="Miyakawa T."/>
            <person name="Kusuya Y."/>
            <person name="Miura T."/>
        </authorList>
    </citation>
    <scope>NUCLEOTIDE SEQUENCE [LARGE SCALE GENOMIC DNA]</scope>
    <source>
        <strain evidence="2 3">KU-00831-HH</strain>
    </source>
</reference>
<name>A0ABQ0A9K5_9GAMM</name>
<evidence type="ECO:0000313" key="2">
    <source>
        <dbReference type="EMBL" id="GAA6168340.1"/>
    </source>
</evidence>
<protein>
    <submittedName>
        <fullName evidence="2">Uncharacterized protein</fullName>
    </submittedName>
</protein>
<gene>
    <name evidence="2" type="ORF">NBRC116591_21510</name>
</gene>